<dbReference type="Pfam" id="PF14267">
    <property type="entry name" value="DUF4357"/>
    <property type="match status" value="1"/>
</dbReference>
<reference evidence="2 3" key="1">
    <citation type="submission" date="2020-04" db="EMBL/GenBank/DDBJ databases">
        <authorList>
            <person name="Hitch T.C.A."/>
            <person name="Wylensek D."/>
            <person name="Clavel T."/>
        </authorList>
    </citation>
    <scope>NUCLEOTIDE SEQUENCE [LARGE SCALE GENOMIC DNA]</scope>
    <source>
        <strain evidence="2 3">WCA-389-WT-5H1</strain>
    </source>
</reference>
<dbReference type="Proteomes" id="UP000563853">
    <property type="component" value="Unassembled WGS sequence"/>
</dbReference>
<organism evidence="2 3">
    <name type="scientific">Ligilactobacillus agilis</name>
    <dbReference type="NCBI Taxonomy" id="1601"/>
    <lineage>
        <taxon>Bacteria</taxon>
        <taxon>Bacillati</taxon>
        <taxon>Bacillota</taxon>
        <taxon>Bacilli</taxon>
        <taxon>Lactobacillales</taxon>
        <taxon>Lactobacillaceae</taxon>
        <taxon>Ligilactobacillus</taxon>
    </lineage>
</organism>
<sequence>MGRTLEINLIDGSADGRYIISEMYKSSITYKVPKDKLGLSAELDYIATPGIYLLFGKDAREKFVYVGEAEDVYKRLSQHTPDKDNYLWDEALVFVSSKKGDLDKARIKYLENRLYNLIVAHKNYLLKNRNEPSKSVLSAATEETLENIILDIKQITEVLGYKLFTTENNPKKIKANLPTNSGQTAMPKKVTEPLTKLKQARYIFYLKEKGVNAKCIVDTNGDYVVTAGSVISKEVTKSLPDKLKKMRKTAVKQGKIKANRLTEDISFKSASTAAKFVVGYSINGRKAWKDSNGRELGKILA</sequence>
<dbReference type="AlphaFoldDB" id="A0A848C9H8"/>
<accession>A0A848C9H8</accession>
<comment type="caution">
    <text evidence="2">The sequence shown here is derived from an EMBL/GenBank/DDBJ whole genome shotgun (WGS) entry which is preliminary data.</text>
</comment>
<dbReference type="RefSeq" id="WP_170091113.1">
    <property type="nucleotide sequence ID" value="NZ_JABAFP010000003.1"/>
</dbReference>
<evidence type="ECO:0000313" key="2">
    <source>
        <dbReference type="EMBL" id="NME41440.1"/>
    </source>
</evidence>
<dbReference type="SUPFAM" id="SSF82771">
    <property type="entry name" value="GIY-YIG endonuclease"/>
    <property type="match status" value="1"/>
</dbReference>
<evidence type="ECO:0000313" key="3">
    <source>
        <dbReference type="Proteomes" id="UP000563853"/>
    </source>
</evidence>
<dbReference type="CDD" id="cd10447">
    <property type="entry name" value="GIY-YIG_unchar_2"/>
    <property type="match status" value="1"/>
</dbReference>
<gene>
    <name evidence="2" type="ORF">HF863_01415</name>
</gene>
<protein>
    <submittedName>
        <fullName evidence="2">GIY-YIG nuclease family protein</fullName>
    </submittedName>
</protein>
<proteinExistence type="predicted"/>
<dbReference type="EMBL" id="JABAFP010000003">
    <property type="protein sequence ID" value="NME41440.1"/>
    <property type="molecule type" value="Genomic_DNA"/>
</dbReference>
<dbReference type="InterPro" id="IPR025579">
    <property type="entry name" value="DUF4357"/>
</dbReference>
<evidence type="ECO:0000259" key="1">
    <source>
        <dbReference type="Pfam" id="PF14267"/>
    </source>
</evidence>
<feature type="domain" description="DUF4357" evidence="1">
    <location>
        <begin position="256"/>
        <end position="296"/>
    </location>
</feature>
<dbReference type="InterPro" id="IPR035901">
    <property type="entry name" value="GIY-YIG_endonuc_sf"/>
</dbReference>
<name>A0A848C9H8_9LACO</name>